<evidence type="ECO:0000259" key="3">
    <source>
        <dbReference type="Pfam" id="PF25449"/>
    </source>
</evidence>
<feature type="compositionally biased region" description="Basic and acidic residues" evidence="2">
    <location>
        <begin position="384"/>
        <end position="395"/>
    </location>
</feature>
<feature type="region of interest" description="Disordered" evidence="2">
    <location>
        <begin position="270"/>
        <end position="300"/>
    </location>
</feature>
<protein>
    <recommendedName>
        <fullName evidence="3">CCDC174 alpha/beta GRSR domain-containing protein</fullName>
    </recommendedName>
</protein>
<feature type="compositionally biased region" description="Acidic residues" evidence="2">
    <location>
        <begin position="418"/>
        <end position="432"/>
    </location>
</feature>
<organism evidence="4 5">
    <name type="scientific">Aphis gossypii</name>
    <name type="common">Cotton aphid</name>
    <dbReference type="NCBI Taxonomy" id="80765"/>
    <lineage>
        <taxon>Eukaryota</taxon>
        <taxon>Metazoa</taxon>
        <taxon>Ecdysozoa</taxon>
        <taxon>Arthropoda</taxon>
        <taxon>Hexapoda</taxon>
        <taxon>Insecta</taxon>
        <taxon>Pterygota</taxon>
        <taxon>Neoptera</taxon>
        <taxon>Paraneoptera</taxon>
        <taxon>Hemiptera</taxon>
        <taxon>Sternorrhyncha</taxon>
        <taxon>Aphidomorpha</taxon>
        <taxon>Aphidoidea</taxon>
        <taxon>Aphididae</taxon>
        <taxon>Aphidini</taxon>
        <taxon>Aphis</taxon>
        <taxon>Aphis</taxon>
    </lineage>
</organism>
<reference evidence="4" key="2">
    <citation type="submission" date="2022-10" db="EMBL/GenBank/DDBJ databases">
        <authorList>
            <consortium name="ENA_rothamsted_submissions"/>
            <consortium name="culmorum"/>
            <person name="King R."/>
        </authorList>
    </citation>
    <scope>NUCLEOTIDE SEQUENCE</scope>
</reference>
<evidence type="ECO:0000256" key="1">
    <source>
        <dbReference type="ARBA" id="ARBA00023054"/>
    </source>
</evidence>
<keyword evidence="5" id="KW-1185">Reference proteome</keyword>
<reference evidence="4" key="1">
    <citation type="submission" date="2022-02" db="EMBL/GenBank/DDBJ databases">
        <authorList>
            <person name="King R."/>
        </authorList>
    </citation>
    <scope>NUCLEOTIDE SEQUENCE</scope>
</reference>
<dbReference type="EMBL" id="OU899034">
    <property type="protein sequence ID" value="CAH1715857.1"/>
    <property type="molecule type" value="Genomic_DNA"/>
</dbReference>
<feature type="compositionally biased region" description="Basic and acidic residues" evidence="2">
    <location>
        <begin position="271"/>
        <end position="290"/>
    </location>
</feature>
<feature type="compositionally biased region" description="Basic and acidic residues" evidence="2">
    <location>
        <begin position="351"/>
        <end position="374"/>
    </location>
</feature>
<keyword evidence="1" id="KW-0175">Coiled coil</keyword>
<sequence>MSKSLDICKASLVSLKAELLRKQDEANKAKSFSGDTFIRPIPGAKTPSCLLQSNEGVEKRNAKDLEEEYTPDIENSLKKSRDVLAMKAKLYDKLVKGEMVSEQDKTFLVDFKQKVTENENKTAYPVSSTKENVEEQEKSDPDADLDKYDSGADDDWIDYTDFFGRTRRCLKTDLEFFKKRDQRIEKELEPLTPPPNEMKQQTPITAQKFVKEGRNPEEMSELVSSDMRREQLRLKWEEEERKLAQRTDIHYEDIRFDEVREHGVGYYSFSTDEKERHRQQAELKKLREQTKTTQISVQKLKEKRAAQMAVRLKAIKRRKKEKLGLPLDSSSDEEAPPPKAPSPEIVEDMDAERAFEKLRKAAHVRPWDHGKDGLQKPLLTQEEWNEKQRAERKPDFAWNYDDGVKVSKNRSNKSQHVDEDDHEDGEEDDEDMVGPSLDMFIAPNNPNKQSTITSKNYKQFIHNELDDEPTATKNKPSYDDDSDDLDSIPLPTESKKGAEIAPPPTYEYYGPSGRGPKAQDNFISVNEMQDSISKGFSSVKSMNKPRPVRGIVDDDNDDDD</sequence>
<dbReference type="PANTHER" id="PTHR15885">
    <property type="entry name" value="COILED-COIL DOMAIN-CONTAINING PROTEIN 174"/>
    <property type="match status" value="1"/>
</dbReference>
<accession>A0A9P0NBX3</accession>
<proteinExistence type="predicted"/>
<dbReference type="Pfam" id="PF25449">
    <property type="entry name" value="CCDC174_GRSR"/>
    <property type="match status" value="1"/>
</dbReference>
<dbReference type="PANTHER" id="PTHR15885:SF1">
    <property type="entry name" value="COILED-COIL DOMAIN-CONTAINING PROTEIN 174"/>
    <property type="match status" value="1"/>
</dbReference>
<dbReference type="InterPro" id="IPR057464">
    <property type="entry name" value="CCDC174_GRSR"/>
</dbReference>
<dbReference type="AlphaFoldDB" id="A0A9P0NBX3"/>
<feature type="region of interest" description="Disordered" evidence="2">
    <location>
        <begin position="536"/>
        <end position="560"/>
    </location>
</feature>
<evidence type="ECO:0000313" key="4">
    <source>
        <dbReference type="EMBL" id="CAH1715857.1"/>
    </source>
</evidence>
<gene>
    <name evidence="4" type="ORF">APHIGO_LOCUS3329</name>
</gene>
<feature type="compositionally biased region" description="Basic and acidic residues" evidence="2">
    <location>
        <begin position="131"/>
        <end position="150"/>
    </location>
</feature>
<feature type="region of interest" description="Disordered" evidence="2">
    <location>
        <begin position="119"/>
        <end position="153"/>
    </location>
</feature>
<feature type="domain" description="CCDC174 alpha/beta GRSR" evidence="3">
    <location>
        <begin position="156"/>
        <end position="184"/>
    </location>
</feature>
<dbReference type="GO" id="GO:0005634">
    <property type="term" value="C:nucleus"/>
    <property type="evidence" value="ECO:0007669"/>
    <property type="project" value="TreeGrafter"/>
</dbReference>
<name>A0A9P0NBX3_APHGO</name>
<evidence type="ECO:0000313" key="5">
    <source>
        <dbReference type="Proteomes" id="UP001154329"/>
    </source>
</evidence>
<evidence type="ECO:0000256" key="2">
    <source>
        <dbReference type="SAM" id="MobiDB-lite"/>
    </source>
</evidence>
<feature type="region of interest" description="Disordered" evidence="2">
    <location>
        <begin position="315"/>
        <end position="520"/>
    </location>
</feature>
<dbReference type="Proteomes" id="UP001154329">
    <property type="component" value="Chromosome 1"/>
</dbReference>
<feature type="compositionally biased region" description="Polar residues" evidence="2">
    <location>
        <begin position="444"/>
        <end position="457"/>
    </location>
</feature>
<dbReference type="Pfam" id="PF13300">
    <property type="entry name" value="DUF4078"/>
    <property type="match status" value="1"/>
</dbReference>
<dbReference type="InterPro" id="IPR025066">
    <property type="entry name" value="CCDC174-like"/>
</dbReference>